<feature type="region of interest" description="Disordered" evidence="1">
    <location>
        <begin position="26"/>
        <end position="67"/>
    </location>
</feature>
<dbReference type="InterPro" id="IPR013087">
    <property type="entry name" value="Znf_C2H2_type"/>
</dbReference>
<feature type="compositionally biased region" description="Low complexity" evidence="1">
    <location>
        <begin position="81"/>
        <end position="91"/>
    </location>
</feature>
<feature type="domain" description="C2H2-type" evidence="2">
    <location>
        <begin position="7"/>
        <end position="29"/>
    </location>
</feature>
<dbReference type="EMBL" id="BSXW01000122">
    <property type="protein sequence ID" value="GMF12486.1"/>
    <property type="molecule type" value="Genomic_DNA"/>
</dbReference>
<sequence length="144" mass="16349">MQAAFYCSDCRKQYKTVTEMENHLSSYDHHHTKRLKELQLQQKQRRRVGSEEEQSAKRRKEQQQEETMLQRRIAAQAEAAHAVAPEPNATAKTELGKQKAVTTSTVGFSFGGGMKMGSKKQAKKALRGQQKKHIPSAFTSPFSR</sequence>
<dbReference type="PROSITE" id="PS00028">
    <property type="entry name" value="ZINC_FINGER_C2H2_1"/>
    <property type="match status" value="1"/>
</dbReference>
<reference evidence="3" key="1">
    <citation type="submission" date="2023-04" db="EMBL/GenBank/DDBJ databases">
        <title>Phytophthora lilii NBRC 32176.</title>
        <authorList>
            <person name="Ichikawa N."/>
            <person name="Sato H."/>
            <person name="Tonouchi N."/>
        </authorList>
    </citation>
    <scope>NUCLEOTIDE SEQUENCE</scope>
    <source>
        <strain evidence="3">NBRC 32176</strain>
    </source>
</reference>
<organism evidence="3 4">
    <name type="scientific">Phytophthora lilii</name>
    <dbReference type="NCBI Taxonomy" id="2077276"/>
    <lineage>
        <taxon>Eukaryota</taxon>
        <taxon>Sar</taxon>
        <taxon>Stramenopiles</taxon>
        <taxon>Oomycota</taxon>
        <taxon>Peronosporomycetes</taxon>
        <taxon>Peronosporales</taxon>
        <taxon>Peronosporaceae</taxon>
        <taxon>Phytophthora</taxon>
    </lineage>
</organism>
<accession>A0A9W6WQV3</accession>
<dbReference type="InterPro" id="IPR036236">
    <property type="entry name" value="Znf_C2H2_sf"/>
</dbReference>
<evidence type="ECO:0000313" key="4">
    <source>
        <dbReference type="Proteomes" id="UP001165083"/>
    </source>
</evidence>
<dbReference type="PANTHER" id="PTHR47251">
    <property type="entry name" value="FINGER DOMAIN PROTEIN, PUTATIVE (AFU_ORTHOLOGUE AFUA_3G04180)-RELATED"/>
    <property type="match status" value="1"/>
</dbReference>
<evidence type="ECO:0000256" key="1">
    <source>
        <dbReference type="SAM" id="MobiDB-lite"/>
    </source>
</evidence>
<dbReference type="PANTHER" id="PTHR47251:SF1">
    <property type="entry name" value="FINGER DOMAIN PROTEIN, PUTATIVE (AFU_ORTHOLOGUE AFUA_3G04180)-RELATED"/>
    <property type="match status" value="1"/>
</dbReference>
<dbReference type="Proteomes" id="UP001165083">
    <property type="component" value="Unassembled WGS sequence"/>
</dbReference>
<name>A0A9W6WQV3_9STRA</name>
<feature type="compositionally biased region" description="Basic residues" evidence="1">
    <location>
        <begin position="117"/>
        <end position="134"/>
    </location>
</feature>
<keyword evidence="4" id="KW-1185">Reference proteome</keyword>
<feature type="region of interest" description="Disordered" evidence="1">
    <location>
        <begin position="81"/>
        <end position="144"/>
    </location>
</feature>
<dbReference type="OrthoDB" id="4822at2759"/>
<protein>
    <submittedName>
        <fullName evidence="3">Unnamed protein product</fullName>
    </submittedName>
</protein>
<gene>
    <name evidence="3" type="ORF">Plil01_000309100</name>
</gene>
<dbReference type="SUPFAM" id="SSF57667">
    <property type="entry name" value="beta-beta-alpha zinc fingers"/>
    <property type="match status" value="1"/>
</dbReference>
<evidence type="ECO:0000313" key="3">
    <source>
        <dbReference type="EMBL" id="GMF12486.1"/>
    </source>
</evidence>
<dbReference type="AlphaFoldDB" id="A0A9W6WQV3"/>
<comment type="caution">
    <text evidence="3">The sequence shown here is derived from an EMBL/GenBank/DDBJ whole genome shotgun (WGS) entry which is preliminary data.</text>
</comment>
<proteinExistence type="predicted"/>
<evidence type="ECO:0000259" key="2">
    <source>
        <dbReference type="PROSITE" id="PS00028"/>
    </source>
</evidence>